<feature type="transmembrane region" description="Helical" evidence="6">
    <location>
        <begin position="390"/>
        <end position="413"/>
    </location>
</feature>
<dbReference type="PANTHER" id="PTHR19432:SF35">
    <property type="entry name" value="SOLUTE CARRIER FAMILY 45 MEMBER 3 ISOFORM X1"/>
    <property type="match status" value="1"/>
</dbReference>
<feature type="transmembrane region" description="Helical" evidence="6">
    <location>
        <begin position="56"/>
        <end position="77"/>
    </location>
</feature>
<keyword evidence="2" id="KW-0813">Transport</keyword>
<dbReference type="Proteomes" id="UP000239237">
    <property type="component" value="Unassembled WGS sequence"/>
</dbReference>
<proteinExistence type="predicted"/>
<evidence type="ECO:0000313" key="9">
    <source>
        <dbReference type="Proteomes" id="UP000237923"/>
    </source>
</evidence>
<feature type="transmembrane region" description="Helical" evidence="6">
    <location>
        <begin position="201"/>
        <end position="221"/>
    </location>
</feature>
<dbReference type="CDD" id="cd17313">
    <property type="entry name" value="MFS_SLC45_SUC"/>
    <property type="match status" value="1"/>
</dbReference>
<keyword evidence="5 6" id="KW-0472">Membrane</keyword>
<keyword evidence="4 6" id="KW-1133">Transmembrane helix</keyword>
<reference evidence="8 9" key="1">
    <citation type="submission" date="2018-02" db="EMBL/GenBank/DDBJ databases">
        <authorList>
            <person name="Cohen D.B."/>
            <person name="Kent A.D."/>
        </authorList>
    </citation>
    <scope>NUCLEOTIDE SEQUENCE [LARGE SCALE GENOMIC DNA]</scope>
    <source>
        <strain evidence="8 9">CECT 9216</strain>
    </source>
</reference>
<dbReference type="Gene3D" id="1.20.1250.20">
    <property type="entry name" value="MFS general substrate transporter like domains"/>
    <property type="match status" value="1"/>
</dbReference>
<dbReference type="Proteomes" id="UP000237923">
    <property type="component" value="Unassembled WGS sequence"/>
</dbReference>
<keyword evidence="10" id="KW-1185">Reference proteome</keyword>
<evidence type="ECO:0000256" key="3">
    <source>
        <dbReference type="ARBA" id="ARBA00022692"/>
    </source>
</evidence>
<feature type="transmembrane region" description="Helical" evidence="6">
    <location>
        <begin position="159"/>
        <end position="181"/>
    </location>
</feature>
<dbReference type="KEGG" id="lsu:A6B45_04325"/>
<feature type="transmembrane region" description="Helical" evidence="6">
    <location>
        <begin position="419"/>
        <end position="441"/>
    </location>
</feature>
<evidence type="ECO:0000256" key="2">
    <source>
        <dbReference type="ARBA" id="ARBA00022448"/>
    </source>
</evidence>
<protein>
    <submittedName>
        <fullName evidence="8">Major Facilitator Superfamily protein</fullName>
    </submittedName>
</protein>
<dbReference type="InterPro" id="IPR011701">
    <property type="entry name" value="MFS"/>
</dbReference>
<accession>A0A2N9K8T6</accession>
<evidence type="ECO:0000256" key="6">
    <source>
        <dbReference type="SAM" id="Phobius"/>
    </source>
</evidence>
<dbReference type="PANTHER" id="PTHR19432">
    <property type="entry name" value="SUGAR TRANSPORTER"/>
    <property type="match status" value="1"/>
</dbReference>
<sequence>MMSSNEHKKGQLPMLTSMQLFLMTFGYAGVQVAFSVQTGNMGRIFQTLGSDPTKLGFFFILPPLAGMITQPLIGLFSDKTWLPKFGRRMPYLIGGCLVSLIVLLLLPNTGSFGFGYGSMTALWFGAVTVLFMDLSANVSMQPFKMIIPDMVNEKQTDKAWSLQNIWGSLGGVIAFVFPFILTSFGVANTAARGVVPDSVKISFYVAAAILLLSTIFTIMNVKEYDPETLAYYHGFKSDDKTHESFIDILKHAPKVFWTLGIVEFFVWFGIPYMWTYSTGALSENIWRVSDPASAGYQAAGNWFGILQAVYSVVAIVVGILFQRLNDKTRKMTYFLSLIAGGLGFIIVAYGHTHVSSLIGFVLIGIGWIALISIPFTILTNALDGKHDGVYLGLFNCFICIPQIVASVASFAIFPAVGKSMAHMLAIAGVSLMIGGCLIWIVKEEKIQVDMTQKGE</sequence>
<feature type="transmembrane region" description="Helical" evidence="6">
    <location>
        <begin position="357"/>
        <end position="378"/>
    </location>
</feature>
<evidence type="ECO:0000256" key="1">
    <source>
        <dbReference type="ARBA" id="ARBA00004651"/>
    </source>
</evidence>
<comment type="subcellular location">
    <subcellularLocation>
        <location evidence="1">Cell membrane</location>
        <topology evidence="1">Multi-pass membrane protein</topology>
    </subcellularLocation>
</comment>
<evidence type="ECO:0000313" key="7">
    <source>
        <dbReference type="EMBL" id="SPD91646.1"/>
    </source>
</evidence>
<feature type="transmembrane region" description="Helical" evidence="6">
    <location>
        <begin position="113"/>
        <end position="138"/>
    </location>
</feature>
<dbReference type="GO" id="GO:0022857">
    <property type="term" value="F:transmembrane transporter activity"/>
    <property type="evidence" value="ECO:0007669"/>
    <property type="project" value="InterPro"/>
</dbReference>
<dbReference type="Pfam" id="PF07690">
    <property type="entry name" value="MFS_1"/>
    <property type="match status" value="1"/>
</dbReference>
<dbReference type="EMBL" id="OKQU01000001">
    <property type="protein sequence ID" value="SPE06919.1"/>
    <property type="molecule type" value="Genomic_DNA"/>
</dbReference>
<dbReference type="InterPro" id="IPR036259">
    <property type="entry name" value="MFS_trans_sf"/>
</dbReference>
<keyword evidence="3 6" id="KW-0812">Transmembrane</keyword>
<evidence type="ECO:0000256" key="5">
    <source>
        <dbReference type="ARBA" id="ARBA00023136"/>
    </source>
</evidence>
<dbReference type="EMBL" id="OKQR01000001">
    <property type="protein sequence ID" value="SPD91646.1"/>
    <property type="molecule type" value="Genomic_DNA"/>
</dbReference>
<feature type="transmembrane region" description="Helical" evidence="6">
    <location>
        <begin position="12"/>
        <end position="36"/>
    </location>
</feature>
<evidence type="ECO:0000313" key="8">
    <source>
        <dbReference type="EMBL" id="SPE06919.1"/>
    </source>
</evidence>
<evidence type="ECO:0000313" key="10">
    <source>
        <dbReference type="Proteomes" id="UP000239237"/>
    </source>
</evidence>
<evidence type="ECO:0000256" key="4">
    <source>
        <dbReference type="ARBA" id="ARBA00022989"/>
    </source>
</evidence>
<feature type="transmembrane region" description="Helical" evidence="6">
    <location>
        <begin position="255"/>
        <end position="274"/>
    </location>
</feature>
<dbReference type="SUPFAM" id="SSF103473">
    <property type="entry name" value="MFS general substrate transporter"/>
    <property type="match status" value="1"/>
</dbReference>
<gene>
    <name evidence="7" type="ORF">LES8486_00630</name>
    <name evidence="8" type="ORF">LES9216_00777</name>
</gene>
<feature type="transmembrane region" description="Helical" evidence="6">
    <location>
        <begin position="89"/>
        <end position="107"/>
    </location>
</feature>
<feature type="transmembrane region" description="Helical" evidence="6">
    <location>
        <begin position="333"/>
        <end position="351"/>
    </location>
</feature>
<dbReference type="GO" id="GO:0005886">
    <property type="term" value="C:plasma membrane"/>
    <property type="evidence" value="ECO:0007669"/>
    <property type="project" value="UniProtKB-SubCell"/>
</dbReference>
<organism evidence="8 9">
    <name type="scientific">Leuconostoc suionicum</name>
    <dbReference type="NCBI Taxonomy" id="1511761"/>
    <lineage>
        <taxon>Bacteria</taxon>
        <taxon>Bacillati</taxon>
        <taxon>Bacillota</taxon>
        <taxon>Bacilli</taxon>
        <taxon>Lactobacillales</taxon>
        <taxon>Lactobacillaceae</taxon>
        <taxon>Leuconostoc</taxon>
    </lineage>
</organism>
<name>A0A2N9K8T6_9LACO</name>
<feature type="transmembrane region" description="Helical" evidence="6">
    <location>
        <begin position="294"/>
        <end position="321"/>
    </location>
</feature>
<dbReference type="AlphaFoldDB" id="A0A2N9K8T6"/>
<reference evidence="7 10" key="2">
    <citation type="submission" date="2018-02" db="EMBL/GenBank/DDBJ databases">
        <authorList>
            <person name="Rodrigo-Torres L."/>
            <person name="Arahal R. D."/>
            <person name="Lucena T."/>
        </authorList>
    </citation>
    <scope>NUCLEOTIDE SEQUENCE [LARGE SCALE GENOMIC DNA]</scope>
    <source>
        <strain evidence="7 10">CECT 8486</strain>
    </source>
</reference>